<dbReference type="InterPro" id="IPR011009">
    <property type="entry name" value="Kinase-like_dom_sf"/>
</dbReference>
<evidence type="ECO:0000256" key="5">
    <source>
        <dbReference type="ARBA" id="ARBA00022692"/>
    </source>
</evidence>
<keyword evidence="16" id="KW-1185">Reference proteome</keyword>
<dbReference type="eggNOG" id="KOG1187">
    <property type="taxonomic scope" value="Eukaryota"/>
</dbReference>
<dbReference type="GO" id="GO:0004674">
    <property type="term" value="F:protein serine/threonine kinase activity"/>
    <property type="evidence" value="ECO:0007669"/>
    <property type="project" value="UniProtKB-KW"/>
</dbReference>
<feature type="transmembrane region" description="Helical" evidence="13">
    <location>
        <begin position="6"/>
        <end position="30"/>
    </location>
</feature>
<dbReference type="PANTHER" id="PTHR47982">
    <property type="entry name" value="PROLINE-RICH RECEPTOR-LIKE PROTEIN KINASE PERK4"/>
    <property type="match status" value="1"/>
</dbReference>
<feature type="binding site" evidence="12">
    <location>
        <position position="99"/>
    </location>
    <ligand>
        <name>ATP</name>
        <dbReference type="ChEBI" id="CHEBI:30616"/>
    </ligand>
</feature>
<dbReference type="Gene3D" id="1.10.510.10">
    <property type="entry name" value="Transferase(Phosphotransferase) domain 1"/>
    <property type="match status" value="2"/>
</dbReference>
<dbReference type="FunFam" id="3.30.200.20:FF:000523">
    <property type="entry name" value="Protein kinase superfamily protein"/>
    <property type="match status" value="1"/>
</dbReference>
<evidence type="ECO:0000256" key="7">
    <source>
        <dbReference type="ARBA" id="ARBA00022840"/>
    </source>
</evidence>
<dbReference type="SUPFAM" id="SSF56112">
    <property type="entry name" value="Protein kinase-like (PK-like)"/>
    <property type="match status" value="1"/>
</dbReference>
<keyword evidence="3" id="KW-0723">Serine/threonine-protein kinase</keyword>
<dbReference type="STRING" id="40149.A0A0E0ERH3"/>
<keyword evidence="7 12" id="KW-0067">ATP-binding</keyword>
<reference evidence="15" key="2">
    <citation type="submission" date="2018-05" db="EMBL/GenBank/DDBJ databases">
        <title>OmerRS3 (Oryza meridionalis Reference Sequence Version 3).</title>
        <authorList>
            <person name="Zhang J."/>
            <person name="Kudrna D."/>
            <person name="Lee S."/>
            <person name="Talag J."/>
            <person name="Welchert J."/>
            <person name="Wing R.A."/>
        </authorList>
    </citation>
    <scope>NUCLEOTIDE SEQUENCE [LARGE SCALE GENOMIC DNA]</scope>
    <source>
        <strain evidence="15">cv. OR44</strain>
    </source>
</reference>
<comment type="catalytic activity">
    <reaction evidence="10">
        <text>L-threonyl-[protein] + ATP = O-phospho-L-threonyl-[protein] + ADP + H(+)</text>
        <dbReference type="Rhea" id="RHEA:46608"/>
        <dbReference type="Rhea" id="RHEA-COMP:11060"/>
        <dbReference type="Rhea" id="RHEA-COMP:11605"/>
        <dbReference type="ChEBI" id="CHEBI:15378"/>
        <dbReference type="ChEBI" id="CHEBI:30013"/>
        <dbReference type="ChEBI" id="CHEBI:30616"/>
        <dbReference type="ChEBI" id="CHEBI:61977"/>
        <dbReference type="ChEBI" id="CHEBI:456216"/>
        <dbReference type="EC" id="2.7.11.1"/>
    </reaction>
</comment>
<dbReference type="GO" id="GO:0005886">
    <property type="term" value="C:plasma membrane"/>
    <property type="evidence" value="ECO:0007669"/>
    <property type="project" value="UniProtKB-SubCell"/>
</dbReference>
<dbReference type="PANTHER" id="PTHR47982:SF20">
    <property type="entry name" value="NON-SPECIFIC SERINE_THREONINE PROTEIN KINASE"/>
    <property type="match status" value="1"/>
</dbReference>
<dbReference type="PROSITE" id="PS50011">
    <property type="entry name" value="PROTEIN_KINASE_DOM"/>
    <property type="match status" value="1"/>
</dbReference>
<dbReference type="InterPro" id="IPR001245">
    <property type="entry name" value="Ser-Thr/Tyr_kinase_cat_dom"/>
</dbReference>
<evidence type="ECO:0000256" key="8">
    <source>
        <dbReference type="ARBA" id="ARBA00022989"/>
    </source>
</evidence>
<dbReference type="EC" id="2.7.11.1" evidence="2"/>
<evidence type="ECO:0000256" key="6">
    <source>
        <dbReference type="ARBA" id="ARBA00022741"/>
    </source>
</evidence>
<dbReference type="GO" id="GO:0005524">
    <property type="term" value="F:ATP binding"/>
    <property type="evidence" value="ECO:0007669"/>
    <property type="project" value="UniProtKB-UniRule"/>
</dbReference>
<evidence type="ECO:0000313" key="15">
    <source>
        <dbReference type="EnsemblPlants" id="OMERI09G06050.1"/>
    </source>
</evidence>
<evidence type="ECO:0000256" key="1">
    <source>
        <dbReference type="ARBA" id="ARBA00004162"/>
    </source>
</evidence>
<dbReference type="InterPro" id="IPR017441">
    <property type="entry name" value="Protein_kinase_ATP_BS"/>
</dbReference>
<keyword evidence="5 13" id="KW-0812">Transmembrane</keyword>
<evidence type="ECO:0000256" key="11">
    <source>
        <dbReference type="ARBA" id="ARBA00048679"/>
    </source>
</evidence>
<dbReference type="Pfam" id="PF07714">
    <property type="entry name" value="PK_Tyr_Ser-Thr"/>
    <property type="match status" value="1"/>
</dbReference>
<protein>
    <recommendedName>
        <fullName evidence="2">non-specific serine/threonine protein kinase</fullName>
        <ecNumber evidence="2">2.7.11.1</ecNumber>
    </recommendedName>
</protein>
<sequence length="368" mass="40328">MSAILAASLAGAAGFLALVGATIFLIVLFLRHRRRASDSSESSSSGPAQPELQGARCMTLKELSSATRNFSNVNLIGHGMFGEVYKGLLQDGTIVAIKKRHSPPSHEFIHEVNYLSSIRHRNLVNLLGYCQENGMQMLVYEYVPNGSVSTHLHGDFSLCFPNIVTVFNKSIIGSSHAPGVKLEFKQRLSIAHGAAKGLNHLHSLTPPTVHMNFKTANVLVDEDLIPKVADAGIRALLDRLGGVGPSSRTSYDPFLDPSFGVFLVELLCGKRALSDQNIIRWVQNFQQSSDISAIADNRMASAYTSEGMREFLRLTSWCVNPTSEHRPSMNLVEAEINRIREQEMRMTTIMPESTPTVTLGSQLFTTSG</sequence>
<comment type="subcellular location">
    <subcellularLocation>
        <location evidence="1">Cell membrane</location>
        <topology evidence="1">Single-pass membrane protein</topology>
    </subcellularLocation>
</comment>
<dbReference type="PROSITE" id="PS00107">
    <property type="entry name" value="PROTEIN_KINASE_ATP"/>
    <property type="match status" value="1"/>
</dbReference>
<keyword evidence="4" id="KW-0808">Transferase</keyword>
<keyword evidence="8 13" id="KW-1133">Transmembrane helix</keyword>
<keyword evidence="3" id="KW-0418">Kinase</keyword>
<evidence type="ECO:0000313" key="16">
    <source>
        <dbReference type="Proteomes" id="UP000008021"/>
    </source>
</evidence>
<accession>A0A0E0ERH3</accession>
<dbReference type="Proteomes" id="UP000008021">
    <property type="component" value="Chromosome 9"/>
</dbReference>
<evidence type="ECO:0000256" key="9">
    <source>
        <dbReference type="ARBA" id="ARBA00023136"/>
    </source>
</evidence>
<dbReference type="AlphaFoldDB" id="A0A0E0ERH3"/>
<reference evidence="15" key="1">
    <citation type="submission" date="2015-04" db="UniProtKB">
        <authorList>
            <consortium name="EnsemblPlants"/>
        </authorList>
    </citation>
    <scope>IDENTIFICATION</scope>
</reference>
<organism evidence="15">
    <name type="scientific">Oryza meridionalis</name>
    <dbReference type="NCBI Taxonomy" id="40149"/>
    <lineage>
        <taxon>Eukaryota</taxon>
        <taxon>Viridiplantae</taxon>
        <taxon>Streptophyta</taxon>
        <taxon>Embryophyta</taxon>
        <taxon>Tracheophyta</taxon>
        <taxon>Spermatophyta</taxon>
        <taxon>Magnoliopsida</taxon>
        <taxon>Liliopsida</taxon>
        <taxon>Poales</taxon>
        <taxon>Poaceae</taxon>
        <taxon>BOP clade</taxon>
        <taxon>Oryzoideae</taxon>
        <taxon>Oryzeae</taxon>
        <taxon>Oryzinae</taxon>
        <taxon>Oryza</taxon>
    </lineage>
</organism>
<evidence type="ECO:0000259" key="14">
    <source>
        <dbReference type="PROSITE" id="PS50011"/>
    </source>
</evidence>
<dbReference type="InterPro" id="IPR047117">
    <property type="entry name" value="PERK1-13-like"/>
</dbReference>
<proteinExistence type="predicted"/>
<evidence type="ECO:0000256" key="3">
    <source>
        <dbReference type="ARBA" id="ARBA00022527"/>
    </source>
</evidence>
<dbReference type="InterPro" id="IPR000719">
    <property type="entry name" value="Prot_kinase_dom"/>
</dbReference>
<evidence type="ECO:0000256" key="2">
    <source>
        <dbReference type="ARBA" id="ARBA00012513"/>
    </source>
</evidence>
<keyword evidence="9 13" id="KW-0472">Membrane</keyword>
<feature type="domain" description="Protein kinase" evidence="14">
    <location>
        <begin position="70"/>
        <end position="368"/>
    </location>
</feature>
<keyword evidence="6 12" id="KW-0547">Nucleotide-binding</keyword>
<dbReference type="Gramene" id="OMERI09G06050.1">
    <property type="protein sequence ID" value="OMERI09G06050.1"/>
    <property type="gene ID" value="OMERI09G06050"/>
</dbReference>
<evidence type="ECO:0000256" key="10">
    <source>
        <dbReference type="ARBA" id="ARBA00047899"/>
    </source>
</evidence>
<name>A0A0E0ERH3_9ORYZ</name>
<dbReference type="EnsemblPlants" id="OMERI09G06050.1">
    <property type="protein sequence ID" value="OMERI09G06050.1"/>
    <property type="gene ID" value="OMERI09G06050"/>
</dbReference>
<evidence type="ECO:0000256" key="4">
    <source>
        <dbReference type="ARBA" id="ARBA00022679"/>
    </source>
</evidence>
<dbReference type="HOGENOM" id="CLU_000288_21_4_1"/>
<evidence type="ECO:0000256" key="12">
    <source>
        <dbReference type="PROSITE-ProRule" id="PRU10141"/>
    </source>
</evidence>
<comment type="catalytic activity">
    <reaction evidence="11">
        <text>L-seryl-[protein] + ATP = O-phospho-L-seryl-[protein] + ADP + H(+)</text>
        <dbReference type="Rhea" id="RHEA:17989"/>
        <dbReference type="Rhea" id="RHEA-COMP:9863"/>
        <dbReference type="Rhea" id="RHEA-COMP:11604"/>
        <dbReference type="ChEBI" id="CHEBI:15378"/>
        <dbReference type="ChEBI" id="CHEBI:29999"/>
        <dbReference type="ChEBI" id="CHEBI:30616"/>
        <dbReference type="ChEBI" id="CHEBI:83421"/>
        <dbReference type="ChEBI" id="CHEBI:456216"/>
        <dbReference type="EC" id="2.7.11.1"/>
    </reaction>
</comment>
<dbReference type="Gene3D" id="3.30.200.20">
    <property type="entry name" value="Phosphorylase Kinase, domain 1"/>
    <property type="match status" value="1"/>
</dbReference>
<evidence type="ECO:0000256" key="13">
    <source>
        <dbReference type="SAM" id="Phobius"/>
    </source>
</evidence>